<evidence type="ECO:0000313" key="2">
    <source>
        <dbReference type="Proteomes" id="UP000069272"/>
    </source>
</evidence>
<accession>A0A182FYK4</accession>
<organism evidence="1 2">
    <name type="scientific">Anopheles albimanus</name>
    <name type="common">New world malaria mosquito</name>
    <dbReference type="NCBI Taxonomy" id="7167"/>
    <lineage>
        <taxon>Eukaryota</taxon>
        <taxon>Metazoa</taxon>
        <taxon>Ecdysozoa</taxon>
        <taxon>Arthropoda</taxon>
        <taxon>Hexapoda</taxon>
        <taxon>Insecta</taxon>
        <taxon>Pterygota</taxon>
        <taxon>Neoptera</taxon>
        <taxon>Endopterygota</taxon>
        <taxon>Diptera</taxon>
        <taxon>Nematocera</taxon>
        <taxon>Culicoidea</taxon>
        <taxon>Culicidae</taxon>
        <taxon>Anophelinae</taxon>
        <taxon>Anopheles</taxon>
    </lineage>
</organism>
<dbReference type="EnsemblMetazoa" id="AALB014692-RA">
    <property type="protein sequence ID" value="AALB014692-PA"/>
    <property type="gene ID" value="AALB014692"/>
</dbReference>
<dbReference type="AlphaFoldDB" id="A0A182FYK4"/>
<sequence>MLYELSRPTTMAFDGYSREMQERIEDDILSGKT</sequence>
<reference evidence="1 2" key="1">
    <citation type="journal article" date="2017" name="G3 (Bethesda)">
        <title>The Physical Genome Mapping of Anopheles albimanus Corrected Scaffold Misassemblies and Identified Interarm Rearrangements in Genus Anopheles.</title>
        <authorList>
            <person name="Artemov G.N."/>
            <person name="Peery A.N."/>
            <person name="Jiang X."/>
            <person name="Tu Z."/>
            <person name="Stegniy V.N."/>
            <person name="Sharakhova M.V."/>
            <person name="Sharakhov I.V."/>
        </authorList>
    </citation>
    <scope>NUCLEOTIDE SEQUENCE [LARGE SCALE GENOMIC DNA]</scope>
    <source>
        <strain evidence="1 2">ALBI9_A</strain>
    </source>
</reference>
<name>A0A182FYK4_ANOAL</name>
<dbReference type="Proteomes" id="UP000069272">
    <property type="component" value="Chromosome 3R"/>
</dbReference>
<evidence type="ECO:0000313" key="1">
    <source>
        <dbReference type="EnsemblMetazoa" id="AALB014692-PA"/>
    </source>
</evidence>
<protein>
    <submittedName>
        <fullName evidence="1">Uncharacterized protein</fullName>
    </submittedName>
</protein>
<proteinExistence type="predicted"/>
<reference evidence="1" key="2">
    <citation type="submission" date="2022-08" db="UniProtKB">
        <authorList>
            <consortium name="EnsemblMetazoa"/>
        </authorList>
    </citation>
    <scope>IDENTIFICATION</scope>
    <source>
        <strain evidence="1">STECLA/ALBI9_A</strain>
    </source>
</reference>
<keyword evidence="2" id="KW-1185">Reference proteome</keyword>
<dbReference type="VEuPathDB" id="VectorBase:AALB014692"/>